<evidence type="ECO:0000256" key="5">
    <source>
        <dbReference type="ARBA" id="ARBA00023242"/>
    </source>
</evidence>
<gene>
    <name evidence="8" type="ORF">LY90DRAFT_672861</name>
</gene>
<evidence type="ECO:0000313" key="9">
    <source>
        <dbReference type="Proteomes" id="UP000193920"/>
    </source>
</evidence>
<dbReference type="STRING" id="1754190.A0A1Y2BRI6"/>
<dbReference type="Gene3D" id="3.40.50.150">
    <property type="entry name" value="Vaccinia Virus protein VP39"/>
    <property type="match status" value="1"/>
</dbReference>
<sequence>MGNEKNVKKEAKDFIVEDKENFMAPNAYIYVLLPSGNSKIVQLKPNCNISLGKFGSFKANSIIGKPYGITYEIVNKNDVKLYKNYTFFDDFDIDGEVTTINNKDLNDTQSSQKLSHQEIEQLKKELLKGEKNSEHVIQTVLDNSITFEAKTEFAKAKYIKRKERKYTKIFTPLKPTAKLLCEYYLEIKPSKIRELRIDTLSQMMTLANVHAQSNYIVVEDIQGLLLGAVLERTGRIGKVLALHEHNQFNGNIIPSFNFDEKEYNKSVMTYSWERLLNPEPFKQEKIELERVKKYLETTPKEEINEKLVMKKERYIKRITEGEKIQKFIDENKFDGLLIASGFNSIDVIEKLKPYIGGSRPIVAYSPYKETLLETFNYLRNSPEFVNAQITESWMREHQAKKGRFHPLMSMSGSGGFLISALRVYNTPNVQPISSTIVINKLKRRREAQEKLEGEPQQKTTNIETETSTESIVSVETIDKE</sequence>
<proteinExistence type="inferred from homology"/>
<organism evidence="8 9">
    <name type="scientific">Neocallimastix californiae</name>
    <dbReference type="NCBI Taxonomy" id="1754190"/>
    <lineage>
        <taxon>Eukaryota</taxon>
        <taxon>Fungi</taxon>
        <taxon>Fungi incertae sedis</taxon>
        <taxon>Chytridiomycota</taxon>
        <taxon>Chytridiomycota incertae sedis</taxon>
        <taxon>Neocallimastigomycetes</taxon>
        <taxon>Neocallimastigales</taxon>
        <taxon>Neocallimastigaceae</taxon>
        <taxon>Neocallimastix</taxon>
    </lineage>
</organism>
<reference evidence="8 9" key="1">
    <citation type="submission" date="2016-08" db="EMBL/GenBank/DDBJ databases">
        <title>A Parts List for Fungal Cellulosomes Revealed by Comparative Genomics.</title>
        <authorList>
            <consortium name="DOE Joint Genome Institute"/>
            <person name="Haitjema C.H."/>
            <person name="Gilmore S.P."/>
            <person name="Henske J.K."/>
            <person name="Solomon K.V."/>
            <person name="De Groot R."/>
            <person name="Kuo A."/>
            <person name="Mondo S.J."/>
            <person name="Salamov A.A."/>
            <person name="Labutti K."/>
            <person name="Zhao Z."/>
            <person name="Chiniquy J."/>
            <person name="Barry K."/>
            <person name="Brewer H.M."/>
            <person name="Purvine S.O."/>
            <person name="Wright A.T."/>
            <person name="Boxma B."/>
            <person name="Van Alen T."/>
            <person name="Hackstein J.H."/>
            <person name="Baker S.E."/>
            <person name="Grigoriev I.V."/>
            <person name="O'Malley M.A."/>
        </authorList>
    </citation>
    <scope>NUCLEOTIDE SEQUENCE [LARGE SCALE GENOMIC DNA]</scope>
    <source>
        <strain evidence="8 9">G1</strain>
    </source>
</reference>
<keyword evidence="9" id="KW-1185">Reference proteome</keyword>
<comment type="similarity">
    <text evidence="2">Belongs to the TRM6/GCD10 family.</text>
</comment>
<dbReference type="Pfam" id="PF04189">
    <property type="entry name" value="Gcd10p"/>
    <property type="match status" value="1"/>
</dbReference>
<dbReference type="Proteomes" id="UP000193920">
    <property type="component" value="Unassembled WGS sequence"/>
</dbReference>
<evidence type="ECO:0000256" key="3">
    <source>
        <dbReference type="ARBA" id="ARBA00021704"/>
    </source>
</evidence>
<comment type="subcellular location">
    <subcellularLocation>
        <location evidence="1">Nucleus</location>
    </subcellularLocation>
</comment>
<dbReference type="EMBL" id="MCOG01000143">
    <property type="protein sequence ID" value="ORY37344.1"/>
    <property type="molecule type" value="Genomic_DNA"/>
</dbReference>
<evidence type="ECO:0000256" key="4">
    <source>
        <dbReference type="ARBA" id="ARBA00022694"/>
    </source>
</evidence>
<feature type="compositionally biased region" description="Low complexity" evidence="7">
    <location>
        <begin position="459"/>
        <end position="480"/>
    </location>
</feature>
<keyword evidence="5" id="KW-0539">Nucleus</keyword>
<feature type="region of interest" description="Disordered" evidence="7">
    <location>
        <begin position="447"/>
        <end position="480"/>
    </location>
</feature>
<keyword evidence="4" id="KW-0819">tRNA processing</keyword>
<comment type="caution">
    <text evidence="8">The sequence shown here is derived from an EMBL/GenBank/DDBJ whole genome shotgun (WGS) entry which is preliminary data.</text>
</comment>
<dbReference type="AlphaFoldDB" id="A0A1Y2BRI6"/>
<dbReference type="PANTHER" id="PTHR12945">
    <property type="entry name" value="TRANSLATION INITIATION FACTOR EIF3-RELATED"/>
    <property type="match status" value="1"/>
</dbReference>
<accession>A0A1Y2BRI6</accession>
<evidence type="ECO:0000256" key="2">
    <source>
        <dbReference type="ARBA" id="ARBA00008320"/>
    </source>
</evidence>
<name>A0A1Y2BRI6_9FUNG</name>
<dbReference type="InterPro" id="IPR017423">
    <property type="entry name" value="TRM6"/>
</dbReference>
<protein>
    <recommendedName>
        <fullName evidence="3">tRNA (adenine(58)-N(1))-methyltransferase non-catalytic subunit TRM6</fullName>
    </recommendedName>
    <alternativeName>
        <fullName evidence="6">tRNA(m1A58)-methyltransferase subunit TRM6</fullName>
    </alternativeName>
</protein>
<dbReference type="InterPro" id="IPR029063">
    <property type="entry name" value="SAM-dependent_MTases_sf"/>
</dbReference>
<dbReference type="OrthoDB" id="10254665at2759"/>
<dbReference type="PANTHER" id="PTHR12945:SF0">
    <property type="entry name" value="TRNA (ADENINE(58)-N(1))-METHYLTRANSFERASE NON-CATALYTIC SUBUNIT TRM6"/>
    <property type="match status" value="1"/>
</dbReference>
<evidence type="ECO:0000313" key="8">
    <source>
        <dbReference type="EMBL" id="ORY37344.1"/>
    </source>
</evidence>
<evidence type="ECO:0000256" key="7">
    <source>
        <dbReference type="SAM" id="MobiDB-lite"/>
    </source>
</evidence>
<evidence type="ECO:0000256" key="1">
    <source>
        <dbReference type="ARBA" id="ARBA00004123"/>
    </source>
</evidence>
<evidence type="ECO:0000256" key="6">
    <source>
        <dbReference type="ARBA" id="ARBA00032319"/>
    </source>
</evidence>
<dbReference type="GO" id="GO:0031515">
    <property type="term" value="C:tRNA (m1A) methyltransferase complex"/>
    <property type="evidence" value="ECO:0007669"/>
    <property type="project" value="InterPro"/>
</dbReference>
<dbReference type="GO" id="GO:0030488">
    <property type="term" value="P:tRNA methylation"/>
    <property type="evidence" value="ECO:0007669"/>
    <property type="project" value="InterPro"/>
</dbReference>
<dbReference type="GO" id="GO:0005634">
    <property type="term" value="C:nucleus"/>
    <property type="evidence" value="ECO:0007669"/>
    <property type="project" value="UniProtKB-SubCell"/>
</dbReference>